<dbReference type="GO" id="GO:0097367">
    <property type="term" value="F:carbohydrate derivative binding"/>
    <property type="evidence" value="ECO:0007669"/>
    <property type="project" value="InterPro"/>
</dbReference>
<dbReference type="PANTHER" id="PTHR30514">
    <property type="entry name" value="GLUCOKINASE"/>
    <property type="match status" value="1"/>
</dbReference>
<dbReference type="Gene3D" id="1.10.10.10">
    <property type="entry name" value="Winged helix-like DNA-binding domain superfamily/Winged helix DNA-binding domain"/>
    <property type="match status" value="1"/>
</dbReference>
<dbReference type="PROSITE" id="PS51464">
    <property type="entry name" value="SIS"/>
    <property type="match status" value="1"/>
</dbReference>
<dbReference type="GO" id="GO:1901135">
    <property type="term" value="P:carbohydrate derivative metabolic process"/>
    <property type="evidence" value="ECO:0007669"/>
    <property type="project" value="InterPro"/>
</dbReference>
<dbReference type="EMBL" id="JAMKBJ010000006">
    <property type="protein sequence ID" value="MCZ8537369.1"/>
    <property type="molecule type" value="Genomic_DNA"/>
</dbReference>
<accession>A0A9X3LJ09</accession>
<reference evidence="6" key="1">
    <citation type="submission" date="2022-05" db="EMBL/GenBank/DDBJ databases">
        <authorList>
            <person name="Colautti A."/>
            <person name="Iacumin L."/>
        </authorList>
    </citation>
    <scope>NUCLEOTIDE SEQUENCE</scope>
    <source>
        <strain evidence="6">SK 55</strain>
    </source>
</reference>
<dbReference type="SUPFAM" id="SSF46689">
    <property type="entry name" value="Homeodomain-like"/>
    <property type="match status" value="1"/>
</dbReference>
<dbReference type="InterPro" id="IPR009057">
    <property type="entry name" value="Homeodomain-like_sf"/>
</dbReference>
<gene>
    <name evidence="6" type="ORF">M9R32_09270</name>
</gene>
<dbReference type="Pfam" id="PF01380">
    <property type="entry name" value="SIS"/>
    <property type="match status" value="1"/>
</dbReference>
<dbReference type="InterPro" id="IPR035472">
    <property type="entry name" value="RpiR-like_SIS"/>
</dbReference>
<sequence length="292" mass="31911">MAISSGGLVLVNEMRQMLPPSEQKIADYILANPEKIVTMTVSELGEMSQTSGAAVTRLCKSLKLKGFQELKLRINGDLGRKIELTNRDIQPNEPVSTTIQKVTEHAVQTLLETAELLDSRQLELAVDAIVNAKNIHFFGVGASAIPAIDAQQKLLRIHKASTVSTDLHMGATIVANADQNDVVVGISFSGSTFEVEKILELANEKGATTISLTKFGQSPVSEISQIHLSTSPTREANFRSGATSSRLAQLHVMDILFMSVASKQYETTITYLDATREAIEDIQKQTFRKKKK</sequence>
<evidence type="ECO:0000313" key="6">
    <source>
        <dbReference type="EMBL" id="MCZ8537369.1"/>
    </source>
</evidence>
<dbReference type="InterPro" id="IPR036388">
    <property type="entry name" value="WH-like_DNA-bd_sf"/>
</dbReference>
<evidence type="ECO:0000259" key="4">
    <source>
        <dbReference type="PROSITE" id="PS51071"/>
    </source>
</evidence>
<dbReference type="Proteomes" id="UP001152173">
    <property type="component" value="Unassembled WGS sequence"/>
</dbReference>
<dbReference type="AlphaFoldDB" id="A0A9X3LJ09"/>
<keyword evidence="7" id="KW-1185">Reference proteome</keyword>
<dbReference type="InterPro" id="IPR000281">
    <property type="entry name" value="HTH_RpiR"/>
</dbReference>
<feature type="domain" description="HTH rpiR-type" evidence="4">
    <location>
        <begin position="5"/>
        <end position="81"/>
    </location>
</feature>
<dbReference type="SUPFAM" id="SSF53697">
    <property type="entry name" value="SIS domain"/>
    <property type="match status" value="1"/>
</dbReference>
<name>A0A9X3LJ09_9BACL</name>
<comment type="caution">
    <text evidence="6">The sequence shown here is derived from an EMBL/GenBank/DDBJ whole genome shotgun (WGS) entry which is preliminary data.</text>
</comment>
<keyword evidence="1" id="KW-0805">Transcription regulation</keyword>
<proteinExistence type="predicted"/>
<evidence type="ECO:0000259" key="5">
    <source>
        <dbReference type="PROSITE" id="PS51464"/>
    </source>
</evidence>
<dbReference type="GO" id="GO:0003700">
    <property type="term" value="F:DNA-binding transcription factor activity"/>
    <property type="evidence" value="ECO:0007669"/>
    <property type="project" value="InterPro"/>
</dbReference>
<dbReference type="InterPro" id="IPR047640">
    <property type="entry name" value="RpiR-like"/>
</dbReference>
<keyword evidence="2" id="KW-0238">DNA-binding</keyword>
<keyword evidence="3" id="KW-0804">Transcription</keyword>
<protein>
    <submittedName>
        <fullName evidence="6">MurR/RpiR family transcriptional regulator</fullName>
    </submittedName>
</protein>
<evidence type="ECO:0000256" key="3">
    <source>
        <dbReference type="ARBA" id="ARBA00023163"/>
    </source>
</evidence>
<dbReference type="InterPro" id="IPR001347">
    <property type="entry name" value="SIS_dom"/>
</dbReference>
<evidence type="ECO:0000256" key="1">
    <source>
        <dbReference type="ARBA" id="ARBA00023015"/>
    </source>
</evidence>
<evidence type="ECO:0000313" key="7">
    <source>
        <dbReference type="Proteomes" id="UP001152173"/>
    </source>
</evidence>
<feature type="domain" description="SIS" evidence="5">
    <location>
        <begin position="125"/>
        <end position="266"/>
    </location>
</feature>
<dbReference type="InterPro" id="IPR046348">
    <property type="entry name" value="SIS_dom_sf"/>
</dbReference>
<evidence type="ECO:0000256" key="2">
    <source>
        <dbReference type="ARBA" id="ARBA00023125"/>
    </source>
</evidence>
<dbReference type="GO" id="GO:0003677">
    <property type="term" value="F:DNA binding"/>
    <property type="evidence" value="ECO:0007669"/>
    <property type="project" value="UniProtKB-KW"/>
</dbReference>
<organism evidence="6 7">
    <name type="scientific">Paenisporosarcina quisquiliarum</name>
    <dbReference type="NCBI Taxonomy" id="365346"/>
    <lineage>
        <taxon>Bacteria</taxon>
        <taxon>Bacillati</taxon>
        <taxon>Bacillota</taxon>
        <taxon>Bacilli</taxon>
        <taxon>Bacillales</taxon>
        <taxon>Caryophanaceae</taxon>
        <taxon>Paenisporosarcina</taxon>
    </lineage>
</organism>
<dbReference type="PROSITE" id="PS51071">
    <property type="entry name" value="HTH_RPIR"/>
    <property type="match status" value="1"/>
</dbReference>
<dbReference type="RefSeq" id="WP_269926459.1">
    <property type="nucleotide sequence ID" value="NZ_JAMKBJ010000006.1"/>
</dbReference>
<dbReference type="PANTHER" id="PTHR30514:SF10">
    <property type="entry name" value="MURR_RPIR FAMILY TRANSCRIPTIONAL REGULATOR"/>
    <property type="match status" value="1"/>
</dbReference>
<dbReference type="Pfam" id="PF01418">
    <property type="entry name" value="HTH_6"/>
    <property type="match status" value="1"/>
</dbReference>
<dbReference type="Gene3D" id="3.40.50.10490">
    <property type="entry name" value="Glucose-6-phosphate isomerase like protein, domain 1"/>
    <property type="match status" value="1"/>
</dbReference>
<dbReference type="CDD" id="cd05013">
    <property type="entry name" value="SIS_RpiR"/>
    <property type="match status" value="1"/>
</dbReference>